<evidence type="ECO:0000313" key="4">
    <source>
        <dbReference type="Proteomes" id="UP000807342"/>
    </source>
</evidence>
<proteinExistence type="predicted"/>
<name>A0A9P6C3Z0_9AGAR</name>
<feature type="region of interest" description="Disordered" evidence="1">
    <location>
        <begin position="147"/>
        <end position="179"/>
    </location>
</feature>
<dbReference type="InterPro" id="IPR013087">
    <property type="entry name" value="Znf_C2H2_type"/>
</dbReference>
<dbReference type="AlphaFoldDB" id="A0A9P6C3Z0"/>
<dbReference type="Gene3D" id="3.30.160.60">
    <property type="entry name" value="Classic Zinc Finger"/>
    <property type="match status" value="1"/>
</dbReference>
<feature type="domain" description="C2H2-type" evidence="2">
    <location>
        <begin position="238"/>
        <end position="258"/>
    </location>
</feature>
<dbReference type="Proteomes" id="UP000807342">
    <property type="component" value="Unassembled WGS sequence"/>
</dbReference>
<dbReference type="OrthoDB" id="10672297at2759"/>
<sequence length="281" mass="31511">MSSPSAPNAVTIQTLPSEPLALRRTRRKSPRGEVYPIVPDSGPAIVSSPSAEVPGQVPPSTIPAITHIPDERVLRKRPTSNQFQSPSPPLPTEKSTSRTLRKTGCRSQRQLSGMGAISKMSEVPPNGTMHNGEQISHAPMMRLSVCKGSPQDEWSSPEPPNFRGRKRQQDESDFEDGDGQKLEARLMEWGFVRRGKTLHCPCGKTFSRRWDAGRHWMNASIHKAERQRLGDFSDSIKYRCTGCNEVLSRKDSLQRHMAKCGLRKKRRYRGGWDPNAVRFTS</sequence>
<gene>
    <name evidence="3" type="ORF">P691DRAFT_451102</name>
</gene>
<dbReference type="Pfam" id="PF00096">
    <property type="entry name" value="zf-C2H2"/>
    <property type="match status" value="1"/>
</dbReference>
<comment type="caution">
    <text evidence="3">The sequence shown here is derived from an EMBL/GenBank/DDBJ whole genome shotgun (WGS) entry which is preliminary data.</text>
</comment>
<keyword evidence="4" id="KW-1185">Reference proteome</keyword>
<reference evidence="3" key="1">
    <citation type="submission" date="2020-11" db="EMBL/GenBank/DDBJ databases">
        <authorList>
            <consortium name="DOE Joint Genome Institute"/>
            <person name="Ahrendt S."/>
            <person name="Riley R."/>
            <person name="Andreopoulos W."/>
            <person name="Labutti K."/>
            <person name="Pangilinan J."/>
            <person name="Ruiz-Duenas F.J."/>
            <person name="Barrasa J.M."/>
            <person name="Sanchez-Garcia M."/>
            <person name="Camarero S."/>
            <person name="Miyauchi S."/>
            <person name="Serrano A."/>
            <person name="Linde D."/>
            <person name="Babiker R."/>
            <person name="Drula E."/>
            <person name="Ayuso-Fernandez I."/>
            <person name="Pacheco R."/>
            <person name="Padilla G."/>
            <person name="Ferreira P."/>
            <person name="Barriuso J."/>
            <person name="Kellner H."/>
            <person name="Castanera R."/>
            <person name="Alfaro M."/>
            <person name="Ramirez L."/>
            <person name="Pisabarro A.G."/>
            <person name="Kuo A."/>
            <person name="Tritt A."/>
            <person name="Lipzen A."/>
            <person name="He G."/>
            <person name="Yan M."/>
            <person name="Ng V."/>
            <person name="Cullen D."/>
            <person name="Martin F."/>
            <person name="Rosso M.-N."/>
            <person name="Henrissat B."/>
            <person name="Hibbett D."/>
            <person name="Martinez A.T."/>
            <person name="Grigoriev I.V."/>
        </authorList>
    </citation>
    <scope>NUCLEOTIDE SEQUENCE</scope>
    <source>
        <strain evidence="3">MF-IS2</strain>
    </source>
</reference>
<evidence type="ECO:0000256" key="1">
    <source>
        <dbReference type="SAM" id="MobiDB-lite"/>
    </source>
</evidence>
<dbReference type="EMBL" id="MU151100">
    <property type="protein sequence ID" value="KAF9450652.1"/>
    <property type="molecule type" value="Genomic_DNA"/>
</dbReference>
<organism evidence="3 4">
    <name type="scientific">Macrolepiota fuliginosa MF-IS2</name>
    <dbReference type="NCBI Taxonomy" id="1400762"/>
    <lineage>
        <taxon>Eukaryota</taxon>
        <taxon>Fungi</taxon>
        <taxon>Dikarya</taxon>
        <taxon>Basidiomycota</taxon>
        <taxon>Agaricomycotina</taxon>
        <taxon>Agaricomycetes</taxon>
        <taxon>Agaricomycetidae</taxon>
        <taxon>Agaricales</taxon>
        <taxon>Agaricineae</taxon>
        <taxon>Agaricaceae</taxon>
        <taxon>Macrolepiota</taxon>
    </lineage>
</organism>
<accession>A0A9P6C3Z0</accession>
<evidence type="ECO:0000259" key="2">
    <source>
        <dbReference type="Pfam" id="PF00096"/>
    </source>
</evidence>
<protein>
    <recommendedName>
        <fullName evidence="2">C2H2-type domain-containing protein</fullName>
    </recommendedName>
</protein>
<evidence type="ECO:0000313" key="3">
    <source>
        <dbReference type="EMBL" id="KAF9450652.1"/>
    </source>
</evidence>
<feature type="compositionally biased region" description="Polar residues" evidence="1">
    <location>
        <begin position="1"/>
        <end position="16"/>
    </location>
</feature>
<feature type="region of interest" description="Disordered" evidence="1">
    <location>
        <begin position="1"/>
        <end position="109"/>
    </location>
</feature>